<protein>
    <submittedName>
        <fullName evidence="1">Uncharacterized protein</fullName>
    </submittedName>
</protein>
<accession>A0A9Q0JYA3</accession>
<sequence>MATIVCTGTSVQENFHKLFKCWLVEQNLYLQELKIPNRNENPERAEEERRKGFASFNYNYDVLRKFLQHGGARLRTHSSGSVETPYDFPSLLQIWVAVGGSSH</sequence>
<name>A0A9Q0JYA3_9MAGN</name>
<evidence type="ECO:0000313" key="2">
    <source>
        <dbReference type="Proteomes" id="UP001141806"/>
    </source>
</evidence>
<evidence type="ECO:0000313" key="1">
    <source>
        <dbReference type="EMBL" id="KAJ4954663.1"/>
    </source>
</evidence>
<keyword evidence="2" id="KW-1185">Reference proteome</keyword>
<dbReference type="Proteomes" id="UP001141806">
    <property type="component" value="Unassembled WGS sequence"/>
</dbReference>
<dbReference type="EMBL" id="JAMYWD010000011">
    <property type="protein sequence ID" value="KAJ4954663.1"/>
    <property type="molecule type" value="Genomic_DNA"/>
</dbReference>
<reference evidence="1" key="1">
    <citation type="journal article" date="2023" name="Plant J.">
        <title>The genome of the king protea, Protea cynaroides.</title>
        <authorList>
            <person name="Chang J."/>
            <person name="Duong T.A."/>
            <person name="Schoeman C."/>
            <person name="Ma X."/>
            <person name="Roodt D."/>
            <person name="Barker N."/>
            <person name="Li Z."/>
            <person name="Van de Peer Y."/>
            <person name="Mizrachi E."/>
        </authorList>
    </citation>
    <scope>NUCLEOTIDE SEQUENCE</scope>
    <source>
        <tissue evidence="1">Young leaves</tissue>
    </source>
</reference>
<gene>
    <name evidence="1" type="ORF">NE237_011446</name>
</gene>
<proteinExistence type="predicted"/>
<comment type="caution">
    <text evidence="1">The sequence shown here is derived from an EMBL/GenBank/DDBJ whole genome shotgun (WGS) entry which is preliminary data.</text>
</comment>
<dbReference type="AlphaFoldDB" id="A0A9Q0JYA3"/>
<organism evidence="1 2">
    <name type="scientific">Protea cynaroides</name>
    <dbReference type="NCBI Taxonomy" id="273540"/>
    <lineage>
        <taxon>Eukaryota</taxon>
        <taxon>Viridiplantae</taxon>
        <taxon>Streptophyta</taxon>
        <taxon>Embryophyta</taxon>
        <taxon>Tracheophyta</taxon>
        <taxon>Spermatophyta</taxon>
        <taxon>Magnoliopsida</taxon>
        <taxon>Proteales</taxon>
        <taxon>Proteaceae</taxon>
        <taxon>Protea</taxon>
    </lineage>
</organism>